<evidence type="ECO:0000256" key="2">
    <source>
        <dbReference type="ARBA" id="ARBA00001911"/>
    </source>
</evidence>
<feature type="domain" description="NAD(P)-binding" evidence="9">
    <location>
        <begin position="4"/>
        <end position="303"/>
    </location>
</feature>
<dbReference type="AlphaFoldDB" id="A0A2N3G7E7"/>
<dbReference type="Gene3D" id="3.90.25.10">
    <property type="entry name" value="UDP-galactose 4-epimerase, domain 1"/>
    <property type="match status" value="1"/>
</dbReference>
<evidence type="ECO:0000256" key="3">
    <source>
        <dbReference type="ARBA" id="ARBA00008178"/>
    </source>
</evidence>
<evidence type="ECO:0000256" key="7">
    <source>
        <dbReference type="ARBA" id="ARBA00023239"/>
    </source>
</evidence>
<dbReference type="Pfam" id="PF16363">
    <property type="entry name" value="GDP_Man_Dehyd"/>
    <property type="match status" value="1"/>
</dbReference>
<reference evidence="10 11" key="1">
    <citation type="journal article" date="2017" name="ISME J.">
        <title>Potential for microbial H2 and metal transformations associated with novel bacteria and archaea in deep terrestrial subsurface sediments.</title>
        <authorList>
            <person name="Hernsdorf A.W."/>
            <person name="Amano Y."/>
            <person name="Miyakawa K."/>
            <person name="Ise K."/>
            <person name="Suzuki Y."/>
            <person name="Anantharaman K."/>
            <person name="Probst A."/>
            <person name="Burstein D."/>
            <person name="Thomas B.C."/>
            <person name="Banfield J.F."/>
        </authorList>
    </citation>
    <scope>NUCLEOTIDE SEQUENCE [LARGE SCALE GENOMIC DNA]</scope>
    <source>
        <strain evidence="10">HGW-Actinobacteria-3</strain>
    </source>
</reference>
<dbReference type="Gene3D" id="3.40.50.720">
    <property type="entry name" value="NAD(P)-binding Rossmann-like Domain"/>
    <property type="match status" value="1"/>
</dbReference>
<evidence type="ECO:0000259" key="9">
    <source>
        <dbReference type="Pfam" id="PF16363"/>
    </source>
</evidence>
<proteinExistence type="inferred from homology"/>
<evidence type="ECO:0000256" key="5">
    <source>
        <dbReference type="ARBA" id="ARBA00016977"/>
    </source>
</evidence>
<dbReference type="Proteomes" id="UP000233654">
    <property type="component" value="Unassembled WGS sequence"/>
</dbReference>
<dbReference type="InterPro" id="IPR005888">
    <property type="entry name" value="dTDP_Gluc_deHydtase"/>
</dbReference>
<dbReference type="GO" id="GO:0008460">
    <property type="term" value="F:dTDP-glucose 4,6-dehydratase activity"/>
    <property type="evidence" value="ECO:0007669"/>
    <property type="project" value="UniProtKB-EC"/>
</dbReference>
<protein>
    <recommendedName>
        <fullName evidence="5 8">dTDP-glucose 4,6-dehydratase</fullName>
        <ecNumber evidence="4 8">4.2.1.46</ecNumber>
    </recommendedName>
</protein>
<dbReference type="CDD" id="cd05246">
    <property type="entry name" value="dTDP_GD_SDR_e"/>
    <property type="match status" value="1"/>
</dbReference>
<dbReference type="FunFam" id="3.40.50.720:FF:000304">
    <property type="entry name" value="UDP-glucose 4,6-dehydratase"/>
    <property type="match status" value="1"/>
</dbReference>
<dbReference type="PANTHER" id="PTHR43000">
    <property type="entry name" value="DTDP-D-GLUCOSE 4,6-DEHYDRATASE-RELATED"/>
    <property type="match status" value="1"/>
</dbReference>
<evidence type="ECO:0000256" key="1">
    <source>
        <dbReference type="ARBA" id="ARBA00001539"/>
    </source>
</evidence>
<evidence type="ECO:0000313" key="10">
    <source>
        <dbReference type="EMBL" id="PKQ28645.1"/>
    </source>
</evidence>
<comment type="cofactor">
    <cofactor evidence="2 8">
        <name>NAD(+)</name>
        <dbReference type="ChEBI" id="CHEBI:57540"/>
    </cofactor>
</comment>
<dbReference type="NCBIfam" id="TIGR01181">
    <property type="entry name" value="dTDP_gluc_dehyt"/>
    <property type="match status" value="1"/>
</dbReference>
<comment type="caution">
    <text evidence="10">The sequence shown here is derived from an EMBL/GenBank/DDBJ whole genome shotgun (WGS) entry which is preliminary data.</text>
</comment>
<sequence>MRILVTGGCGFIGSNFIRYMFETHDGIAITNLDKLTYAGNQENLRDIEDACDYTFVKGDICDEVLVDQLISEGYDAVINFAAESHVDRSITDPAQFIKTDIFGAFTLLEACRRRHVRRYLQVSTDEVYGSIEDGSFTEQSNLAPNSPYSASKAGADLLVRAYHKTYGMPVLITRSSNNFGPYQYPEKLIPLFITNAIDDIGLPLYGDGQNVRDWLFVTDNCAGIDLVLRKGEPGEVYNIGGGQERTNIEITRSVLSALGKPESLIHYVDDRPGHDRRYSLDFKKAAALGYSPRSDFGAMLEETARWYVDNRPWWASLKPQK</sequence>
<dbReference type="GO" id="GO:0009225">
    <property type="term" value="P:nucleotide-sugar metabolic process"/>
    <property type="evidence" value="ECO:0007669"/>
    <property type="project" value="InterPro"/>
</dbReference>
<keyword evidence="6" id="KW-0520">NAD</keyword>
<organism evidence="10 11">
    <name type="scientific">Candidatus Anoxymicrobium japonicum</name>
    <dbReference type="NCBI Taxonomy" id="2013648"/>
    <lineage>
        <taxon>Bacteria</taxon>
        <taxon>Bacillati</taxon>
        <taxon>Actinomycetota</taxon>
        <taxon>Candidatus Geothermincolia</taxon>
        <taxon>Candidatus Geothermincolales</taxon>
        <taxon>Candidatus Anoxymicrobiaceae</taxon>
        <taxon>Candidatus Anoxymicrobium</taxon>
    </lineage>
</organism>
<keyword evidence="7 8" id="KW-0456">Lyase</keyword>
<evidence type="ECO:0000313" key="11">
    <source>
        <dbReference type="Proteomes" id="UP000233654"/>
    </source>
</evidence>
<dbReference type="InterPro" id="IPR036291">
    <property type="entry name" value="NAD(P)-bd_dom_sf"/>
</dbReference>
<accession>A0A2N3G7E7</accession>
<name>A0A2N3G7E7_9ACTN</name>
<gene>
    <name evidence="10" type="primary">rfbB</name>
    <name evidence="10" type="ORF">CVT63_01660</name>
</gene>
<comment type="similarity">
    <text evidence="3 8">Belongs to the NAD(P)-dependent epimerase/dehydratase family. dTDP-glucose dehydratase subfamily.</text>
</comment>
<evidence type="ECO:0000256" key="8">
    <source>
        <dbReference type="RuleBase" id="RU004473"/>
    </source>
</evidence>
<dbReference type="EC" id="4.2.1.46" evidence="4 8"/>
<evidence type="ECO:0000256" key="6">
    <source>
        <dbReference type="ARBA" id="ARBA00023027"/>
    </source>
</evidence>
<comment type="catalytic activity">
    <reaction evidence="1 8">
        <text>dTDP-alpha-D-glucose = dTDP-4-dehydro-6-deoxy-alpha-D-glucose + H2O</text>
        <dbReference type="Rhea" id="RHEA:17221"/>
        <dbReference type="ChEBI" id="CHEBI:15377"/>
        <dbReference type="ChEBI" id="CHEBI:57477"/>
        <dbReference type="ChEBI" id="CHEBI:57649"/>
        <dbReference type="EC" id="4.2.1.46"/>
    </reaction>
</comment>
<dbReference type="EMBL" id="PHEX01000009">
    <property type="protein sequence ID" value="PKQ28645.1"/>
    <property type="molecule type" value="Genomic_DNA"/>
</dbReference>
<evidence type="ECO:0000256" key="4">
    <source>
        <dbReference type="ARBA" id="ARBA00011990"/>
    </source>
</evidence>
<dbReference type="InterPro" id="IPR016040">
    <property type="entry name" value="NAD(P)-bd_dom"/>
</dbReference>
<dbReference type="SUPFAM" id="SSF51735">
    <property type="entry name" value="NAD(P)-binding Rossmann-fold domains"/>
    <property type="match status" value="1"/>
</dbReference>